<feature type="binding site" evidence="1">
    <location>
        <position position="191"/>
    </location>
    <ligand>
        <name>substrate</name>
    </ligand>
</feature>
<dbReference type="GO" id="GO:0006520">
    <property type="term" value="P:amino acid metabolic process"/>
    <property type="evidence" value="ECO:0007669"/>
    <property type="project" value="InterPro"/>
</dbReference>
<dbReference type="GO" id="GO:0009350">
    <property type="term" value="C:ethanolamine ammonia-lyase complex"/>
    <property type="evidence" value="ECO:0007669"/>
    <property type="project" value="UniProtKB-UniRule"/>
</dbReference>
<dbReference type="GO" id="GO:0008851">
    <property type="term" value="F:ethanolamine ammonia-lyase activity"/>
    <property type="evidence" value="ECO:0007669"/>
    <property type="project" value="UniProtKB-UniRule"/>
</dbReference>
<protein>
    <recommendedName>
        <fullName evidence="1">Ethanolamine ammonia-lyase large subunit</fullName>
        <shortName evidence="1">EAL large subunit</shortName>
        <ecNumber evidence="1">4.3.1.7</ecNumber>
    </recommendedName>
</protein>
<dbReference type="PIRSF" id="PIRSF018788">
    <property type="entry name" value="EutB"/>
    <property type="match status" value="1"/>
</dbReference>
<name>A0A5D6WAW0_9FIRM</name>
<keyword evidence="1" id="KW-0170">Cobalt</keyword>
<dbReference type="PANTHER" id="PTHR39329">
    <property type="entry name" value="ETHANOLAMINE AMMONIA-LYASE HEAVY CHAIN"/>
    <property type="match status" value="1"/>
</dbReference>
<dbReference type="Gene3D" id="1.10.220.70">
    <property type="entry name" value="lyase"/>
    <property type="match status" value="1"/>
</dbReference>
<dbReference type="EC" id="4.3.1.7" evidence="1"/>
<feature type="binding site" evidence="1">
    <location>
        <position position="245"/>
    </location>
    <ligand>
        <name>adenosylcob(III)alamin</name>
        <dbReference type="ChEBI" id="CHEBI:18408"/>
    </ligand>
</feature>
<dbReference type="HAMAP" id="MF_00861">
    <property type="entry name" value="EutB"/>
    <property type="match status" value="1"/>
</dbReference>
<keyword evidence="1" id="KW-0846">Cobalamin</keyword>
<comment type="subcellular location">
    <subcellularLocation>
        <location evidence="1">Bacterial microcompartment</location>
    </subcellularLocation>
</comment>
<dbReference type="GO" id="GO:0005829">
    <property type="term" value="C:cytosol"/>
    <property type="evidence" value="ECO:0007669"/>
    <property type="project" value="TreeGrafter"/>
</dbReference>
<dbReference type="Gene3D" id="3.20.20.70">
    <property type="entry name" value="Aldolase class I"/>
    <property type="match status" value="1"/>
</dbReference>
<dbReference type="InterPro" id="IPR013785">
    <property type="entry name" value="Aldolase_TIM"/>
</dbReference>
<reference evidence="2 3" key="1">
    <citation type="submission" date="2019-08" db="EMBL/GenBank/DDBJ databases">
        <title>Selenomonas sp. mPRGC5 and Selenomonas sp. mPRGC8 isolated from ruminal fluid of dairy goat (Capra hircus).</title>
        <authorList>
            <person name="Poothong S."/>
            <person name="Nuengjamnong C."/>
            <person name="Tanasupawat S."/>
        </authorList>
    </citation>
    <scope>NUCLEOTIDE SEQUENCE [LARGE SCALE GENOMIC DNA]</scope>
    <source>
        <strain evidence="3">mPRGC5</strain>
    </source>
</reference>
<feature type="binding site" evidence="1">
    <location>
        <position position="286"/>
    </location>
    <ligand>
        <name>substrate</name>
    </ligand>
</feature>
<dbReference type="Proteomes" id="UP000323646">
    <property type="component" value="Unassembled WGS sequence"/>
</dbReference>
<dbReference type="GO" id="GO:0031471">
    <property type="term" value="C:ethanolamine degradation polyhedral organelle"/>
    <property type="evidence" value="ECO:0007669"/>
    <property type="project" value="UniProtKB-UniRule"/>
</dbReference>
<evidence type="ECO:0000256" key="1">
    <source>
        <dbReference type="HAMAP-Rule" id="MF_00861"/>
    </source>
</evidence>
<dbReference type="RefSeq" id="WP_149170670.1">
    <property type="nucleotide sequence ID" value="NZ_VTOY01000001.1"/>
</dbReference>
<dbReference type="Gene3D" id="2.30.170.30">
    <property type="entry name" value="ethanolamine ammonia-lyase heavy chain domain like"/>
    <property type="match status" value="1"/>
</dbReference>
<sequence length="465" mass="51035">MKLKTNLFGQTYSFNDVKEVLAKANEEKSGDMLAGIAASGNVERVAAKVVLADMTLKDLRENPVVSYEEDDITRADQDAVSDTVYQQIKGYTVGEFREFLLREPPEKLRAVRPGLTAEMVAGVTKLMSNMDLVYAARKLPVEATCNTTIGRPGTLSSRLQPNHATDNPAGIMASVMEGISYGVGDAVIGLNPAVDTIDSVASILREFDAFMQKWQIPTQNCVLAHVTTQMKVLEKNLAPMDLMFQSLAGSETASRAFGINVSLMDEAYAIMREKKNSAGENFMYFETGQGSELSSDGHHGADQLVMEARCYAFAKRYHPFLVNTVVGFIGPEYLYDGRQMIRAGLEDHFMGKLTGIPMGCDVCYTNHMRADQNDLENLAMMLAMADCNYIMGIPGGDDVMLMYQTTSYHDVASLRRLTGKKPIDEFARRMQELEILDEAGNLTAKAGDPSLFFTGNETLSGGMAV</sequence>
<dbReference type="OrthoDB" id="9770909at2"/>
<dbReference type="GO" id="GO:0031419">
    <property type="term" value="F:cobalamin binding"/>
    <property type="evidence" value="ECO:0007669"/>
    <property type="project" value="UniProtKB-UniRule"/>
</dbReference>
<dbReference type="Pfam" id="PF06751">
    <property type="entry name" value="EutB"/>
    <property type="match status" value="1"/>
</dbReference>
<evidence type="ECO:0000313" key="3">
    <source>
        <dbReference type="Proteomes" id="UP000323646"/>
    </source>
</evidence>
<comment type="subunit">
    <text evidence="1">The basic unit is a heterodimer which dimerizes to form tetramers. The heterotetramers trimerize; 6 large subunits form a core ring with 6 small subunits projecting outwards.</text>
</comment>
<dbReference type="InterPro" id="IPR010628">
    <property type="entry name" value="EutB"/>
</dbReference>
<dbReference type="NCBIfam" id="NF011649">
    <property type="entry name" value="PRK15067.1"/>
    <property type="match status" value="1"/>
</dbReference>
<dbReference type="InterPro" id="IPR044939">
    <property type="entry name" value="EutB_dom_2_sf"/>
</dbReference>
<feature type="binding site" evidence="1">
    <location>
        <position position="192"/>
    </location>
    <ligand>
        <name>adenosylcob(III)alamin</name>
        <dbReference type="ChEBI" id="CHEBI:18408"/>
    </ligand>
</feature>
<dbReference type="EMBL" id="VTOY01000001">
    <property type="protein sequence ID" value="TYZ25056.1"/>
    <property type="molecule type" value="Genomic_DNA"/>
</dbReference>
<gene>
    <name evidence="1" type="primary">eutB</name>
    <name evidence="2" type="ORF">FZ040_03245</name>
</gene>
<proteinExistence type="inferred from homology"/>
<feature type="binding site" evidence="1">
    <location>
        <position position="400"/>
    </location>
    <ligand>
        <name>adenosylcob(III)alamin</name>
        <dbReference type="ChEBI" id="CHEBI:18408"/>
    </ligand>
</feature>
<feature type="binding site" evidence="1">
    <location>
        <begin position="158"/>
        <end position="160"/>
    </location>
    <ligand>
        <name>substrate</name>
    </ligand>
</feature>
<comment type="function">
    <text evidence="1">Catalyzes the deamination of various vicinal amino-alcohols to oxo compounds. Allows this organism to utilize ethanolamine as the sole source of nitrogen and carbon in the presence of vitamin B12.</text>
</comment>
<comment type="pathway">
    <text evidence="1">Amine and polyamine degradation; ethanolamine degradation.</text>
</comment>
<dbReference type="PANTHER" id="PTHR39329:SF1">
    <property type="entry name" value="ETHANOLAMINE AMMONIA-LYASE LARGE SUBUNIT"/>
    <property type="match status" value="1"/>
</dbReference>
<keyword evidence="1" id="KW-1283">Bacterial microcompartment</keyword>
<comment type="catalytic activity">
    <reaction evidence="1">
        <text>ethanolamine = acetaldehyde + NH4(+)</text>
        <dbReference type="Rhea" id="RHEA:15313"/>
        <dbReference type="ChEBI" id="CHEBI:15343"/>
        <dbReference type="ChEBI" id="CHEBI:28938"/>
        <dbReference type="ChEBI" id="CHEBI:57603"/>
        <dbReference type="EC" id="4.3.1.7"/>
    </reaction>
</comment>
<dbReference type="InterPro" id="IPR044941">
    <property type="entry name" value="EutB_N_sf"/>
</dbReference>
<dbReference type="AlphaFoldDB" id="A0A5D6WAW0"/>
<accession>A0A5D6WAW0</accession>
<comment type="similarity">
    <text evidence="1">Belongs to the EutB family.</text>
</comment>
<feature type="binding site" evidence="1">
    <location>
        <position position="361"/>
    </location>
    <ligand>
        <name>substrate</name>
    </ligand>
</feature>
<dbReference type="GO" id="GO:0046336">
    <property type="term" value="P:ethanolamine catabolic process"/>
    <property type="evidence" value="ECO:0007669"/>
    <property type="project" value="UniProtKB-UniRule"/>
</dbReference>
<keyword evidence="3" id="KW-1185">Reference proteome</keyword>
<comment type="caution">
    <text evidence="2">The sequence shown here is derived from an EMBL/GenBank/DDBJ whole genome shotgun (WGS) entry which is preliminary data.</text>
</comment>
<feature type="binding site" evidence="1">
    <location>
        <position position="294"/>
    </location>
    <ligand>
        <name>adenosylcob(III)alamin</name>
        <dbReference type="ChEBI" id="CHEBI:18408"/>
    </ligand>
</feature>
<evidence type="ECO:0000313" key="2">
    <source>
        <dbReference type="EMBL" id="TYZ25056.1"/>
    </source>
</evidence>
<comment type="cofactor">
    <cofactor evidence="1">
        <name>adenosylcob(III)alamin</name>
        <dbReference type="ChEBI" id="CHEBI:18408"/>
    </cofactor>
    <text evidence="1">Binds between the large and small subunits.</text>
</comment>
<dbReference type="UniPathway" id="UPA00560"/>
<keyword evidence="1 2" id="KW-0456">Lyase</keyword>
<organism evidence="2 3">
    <name type="scientific">Selenomonas ruminis</name>
    <dbReference type="NCBI Taxonomy" id="2593411"/>
    <lineage>
        <taxon>Bacteria</taxon>
        <taxon>Bacillati</taxon>
        <taxon>Bacillota</taxon>
        <taxon>Negativicutes</taxon>
        <taxon>Selenomonadales</taxon>
        <taxon>Selenomonadaceae</taxon>
        <taxon>Selenomonas</taxon>
    </lineage>
</organism>